<dbReference type="Gene3D" id="1.10.10.10">
    <property type="entry name" value="Winged helix-like DNA-binding domain superfamily/Winged helix DNA-binding domain"/>
    <property type="match status" value="1"/>
</dbReference>
<dbReference type="AlphaFoldDB" id="A0A3D9SV54"/>
<organism evidence="7 8">
    <name type="scientific">Thermomonospora umbrina</name>
    <dbReference type="NCBI Taxonomy" id="111806"/>
    <lineage>
        <taxon>Bacteria</taxon>
        <taxon>Bacillati</taxon>
        <taxon>Actinomycetota</taxon>
        <taxon>Actinomycetes</taxon>
        <taxon>Streptosporangiales</taxon>
        <taxon>Thermomonosporaceae</taxon>
        <taxon>Thermomonospora</taxon>
    </lineage>
</organism>
<evidence type="ECO:0000256" key="1">
    <source>
        <dbReference type="ARBA" id="ARBA00005820"/>
    </source>
</evidence>
<dbReference type="InterPro" id="IPR036388">
    <property type="entry name" value="WH-like_DNA-bd_sf"/>
</dbReference>
<keyword evidence="8" id="KW-1185">Reference proteome</keyword>
<dbReference type="Pfam" id="PF03704">
    <property type="entry name" value="BTAD"/>
    <property type="match status" value="1"/>
</dbReference>
<evidence type="ECO:0000259" key="6">
    <source>
        <dbReference type="SMART" id="SM01043"/>
    </source>
</evidence>
<reference evidence="7 8" key="1">
    <citation type="submission" date="2018-08" db="EMBL/GenBank/DDBJ databases">
        <title>Sequencing the genomes of 1000 actinobacteria strains.</title>
        <authorList>
            <person name="Klenk H.-P."/>
        </authorList>
    </citation>
    <scope>NUCLEOTIDE SEQUENCE [LARGE SCALE GENOMIC DNA]</scope>
    <source>
        <strain evidence="7 8">DSM 43927</strain>
    </source>
</reference>
<name>A0A3D9SV54_9ACTN</name>
<evidence type="ECO:0000259" key="5">
    <source>
        <dbReference type="SMART" id="SM00862"/>
    </source>
</evidence>
<evidence type="ECO:0000313" key="8">
    <source>
        <dbReference type="Proteomes" id="UP000256661"/>
    </source>
</evidence>
<proteinExistence type="inferred from homology"/>
<dbReference type="Proteomes" id="UP000256661">
    <property type="component" value="Unassembled WGS sequence"/>
</dbReference>
<dbReference type="GO" id="GO:0006355">
    <property type="term" value="P:regulation of DNA-templated transcription"/>
    <property type="evidence" value="ECO:0007669"/>
    <property type="project" value="InterPro"/>
</dbReference>
<dbReference type="Gene3D" id="1.25.40.10">
    <property type="entry name" value="Tetratricopeptide repeat domain"/>
    <property type="match status" value="1"/>
</dbReference>
<dbReference type="SUPFAM" id="SSF53335">
    <property type="entry name" value="S-adenosyl-L-methionine-dependent methyltransferases"/>
    <property type="match status" value="1"/>
</dbReference>
<evidence type="ECO:0000256" key="3">
    <source>
        <dbReference type="ARBA" id="ARBA00023125"/>
    </source>
</evidence>
<dbReference type="GO" id="GO:0003677">
    <property type="term" value="F:DNA binding"/>
    <property type="evidence" value="ECO:0007669"/>
    <property type="project" value="UniProtKB-KW"/>
</dbReference>
<dbReference type="InterPro" id="IPR029063">
    <property type="entry name" value="SAM-dependent_MTases_sf"/>
</dbReference>
<dbReference type="PANTHER" id="PTHR35807:SF1">
    <property type="entry name" value="TRANSCRIPTIONAL REGULATOR REDD"/>
    <property type="match status" value="1"/>
</dbReference>
<dbReference type="Gene3D" id="3.40.50.150">
    <property type="entry name" value="Vaccinia Virus protein VP39"/>
    <property type="match status" value="1"/>
</dbReference>
<dbReference type="InterPro" id="IPR005158">
    <property type="entry name" value="BTAD"/>
</dbReference>
<protein>
    <submittedName>
        <fullName evidence="7">DNA-binding SARP family transcriptional activator</fullName>
    </submittedName>
</protein>
<accession>A0A3D9SV54</accession>
<dbReference type="InterPro" id="IPR006764">
    <property type="entry name" value="SAM_dep_MeTrfase_SAV2177_type"/>
</dbReference>
<dbReference type="SMART" id="SM00862">
    <property type="entry name" value="Trans_reg_C"/>
    <property type="match status" value="1"/>
</dbReference>
<dbReference type="PANTHER" id="PTHR35807">
    <property type="entry name" value="TRANSCRIPTIONAL REGULATOR REDD-RELATED"/>
    <property type="match status" value="1"/>
</dbReference>
<keyword evidence="2" id="KW-0805">Transcription regulation</keyword>
<dbReference type="SUPFAM" id="SSF48452">
    <property type="entry name" value="TPR-like"/>
    <property type="match status" value="1"/>
</dbReference>
<dbReference type="InterPro" id="IPR051677">
    <property type="entry name" value="AfsR-DnrI-RedD_regulator"/>
</dbReference>
<dbReference type="RefSeq" id="WP_170177694.1">
    <property type="nucleotide sequence ID" value="NZ_QTTT01000001.1"/>
</dbReference>
<feature type="domain" description="OmpR/PhoB-type" evidence="5">
    <location>
        <begin position="13"/>
        <end position="81"/>
    </location>
</feature>
<dbReference type="CDD" id="cd15831">
    <property type="entry name" value="BTAD"/>
    <property type="match status" value="1"/>
</dbReference>
<dbReference type="SMART" id="SM01043">
    <property type="entry name" value="BTAD"/>
    <property type="match status" value="1"/>
</dbReference>
<keyword evidence="4" id="KW-0804">Transcription</keyword>
<sequence length="533" mass="58464">MLIKVLSGSVVEGETTELTVQPRAALLALVEARGALSASALMEVVWEQPPRDPRAVIKLMSKLREVVGADRIVHEAAGYRFTDRPGDYVDLWAWRALADRAAEIAVDDPHAAEPLYRRTLSLWPEPPLAGLPATIAMDTLRRRLLDERLDALERRAEVQLRLGRHRQAAAELPRLVEEEPQREHLLSLLMLALYRAGRPSEAYRHYLRLCDRLAREKGPRPGRALQRLAEQIQSADPALEEDPAPLPATDRAVIAAGGEAFRVSIARMEHYVVDRQSGAATFATARDRAMAEYMLAVTPETSEIQREADRFGARCVRRLVIDHGIEQILELGAPIPNRYAPHAVARLAGPGTRVVYVHRDPSVVEHSQRLAGRPDSVVCVCGTLRDPLSLVDAPEVRRLIDWSRPVAIIDRHELNATPAPEEPARLLAALLGAAAPGSFLVVAVLSAEAVPDRVVGPLAEAFANAPLDERLVHRTRAELAELVPPGWEVVAGIDDVARIWNDRPNPPGLWQAIGLVAAKPCTTFGSAEVGEVT</sequence>
<dbReference type="InterPro" id="IPR001867">
    <property type="entry name" value="OmpR/PhoB-type_DNA-bd"/>
</dbReference>
<evidence type="ECO:0000313" key="7">
    <source>
        <dbReference type="EMBL" id="REE97923.1"/>
    </source>
</evidence>
<comment type="similarity">
    <text evidence="1">Belongs to the AfsR/DnrI/RedD regulatory family.</text>
</comment>
<dbReference type="GO" id="GO:0000160">
    <property type="term" value="P:phosphorelay signal transduction system"/>
    <property type="evidence" value="ECO:0007669"/>
    <property type="project" value="InterPro"/>
</dbReference>
<dbReference type="Pfam" id="PF04672">
    <property type="entry name" value="Methyltransf_19"/>
    <property type="match status" value="1"/>
</dbReference>
<dbReference type="EMBL" id="QTTT01000001">
    <property type="protein sequence ID" value="REE97923.1"/>
    <property type="molecule type" value="Genomic_DNA"/>
</dbReference>
<evidence type="ECO:0000256" key="4">
    <source>
        <dbReference type="ARBA" id="ARBA00023163"/>
    </source>
</evidence>
<keyword evidence="3 7" id="KW-0238">DNA-binding</keyword>
<gene>
    <name evidence="7" type="ORF">DFJ69_3403</name>
</gene>
<dbReference type="InterPro" id="IPR011990">
    <property type="entry name" value="TPR-like_helical_dom_sf"/>
</dbReference>
<comment type="caution">
    <text evidence="7">The sequence shown here is derived from an EMBL/GenBank/DDBJ whole genome shotgun (WGS) entry which is preliminary data.</text>
</comment>
<feature type="domain" description="Bacterial transcriptional activator" evidence="6">
    <location>
        <begin position="89"/>
        <end position="233"/>
    </location>
</feature>
<evidence type="ECO:0000256" key="2">
    <source>
        <dbReference type="ARBA" id="ARBA00023015"/>
    </source>
</evidence>